<dbReference type="PROSITE" id="PS50850">
    <property type="entry name" value="MFS"/>
    <property type="match status" value="1"/>
</dbReference>
<feature type="transmembrane region" description="Helical" evidence="5">
    <location>
        <begin position="200"/>
        <end position="221"/>
    </location>
</feature>
<accession>A0A9N9RUN3</accession>
<feature type="transmembrane region" description="Helical" evidence="5">
    <location>
        <begin position="442"/>
        <end position="464"/>
    </location>
</feature>
<dbReference type="InterPro" id="IPR020846">
    <property type="entry name" value="MFS_dom"/>
</dbReference>
<evidence type="ECO:0000256" key="5">
    <source>
        <dbReference type="SAM" id="Phobius"/>
    </source>
</evidence>
<feature type="transmembrane region" description="Helical" evidence="5">
    <location>
        <begin position="21"/>
        <end position="40"/>
    </location>
</feature>
<keyword evidence="8" id="KW-1185">Reference proteome</keyword>
<gene>
    <name evidence="7" type="ORF">CHIRRI_LOCUS6283</name>
</gene>
<evidence type="ECO:0000313" key="8">
    <source>
        <dbReference type="Proteomes" id="UP001153620"/>
    </source>
</evidence>
<reference evidence="7" key="1">
    <citation type="submission" date="2022-01" db="EMBL/GenBank/DDBJ databases">
        <authorList>
            <person name="King R."/>
        </authorList>
    </citation>
    <scope>NUCLEOTIDE SEQUENCE</scope>
</reference>
<keyword evidence="4 5" id="KW-0472">Membrane</keyword>
<evidence type="ECO:0000256" key="4">
    <source>
        <dbReference type="ARBA" id="ARBA00023136"/>
    </source>
</evidence>
<feature type="transmembrane region" description="Helical" evidence="5">
    <location>
        <begin position="261"/>
        <end position="280"/>
    </location>
</feature>
<dbReference type="AlphaFoldDB" id="A0A9N9RUN3"/>
<feature type="transmembrane region" description="Helical" evidence="5">
    <location>
        <begin position="152"/>
        <end position="170"/>
    </location>
</feature>
<feature type="transmembrane region" description="Helical" evidence="5">
    <location>
        <begin position="476"/>
        <end position="495"/>
    </location>
</feature>
<evidence type="ECO:0000313" key="7">
    <source>
        <dbReference type="EMBL" id="CAG9803383.1"/>
    </source>
</evidence>
<dbReference type="CDD" id="cd17317">
    <property type="entry name" value="MFS_SLC22"/>
    <property type="match status" value="1"/>
</dbReference>
<dbReference type="OrthoDB" id="3936150at2759"/>
<dbReference type="Gene3D" id="1.20.1250.20">
    <property type="entry name" value="MFS general substrate transporter like domains"/>
    <property type="match status" value="1"/>
</dbReference>
<name>A0A9N9RUN3_9DIPT</name>
<evidence type="ECO:0000256" key="3">
    <source>
        <dbReference type="ARBA" id="ARBA00022989"/>
    </source>
</evidence>
<dbReference type="EMBL" id="OU895878">
    <property type="protein sequence ID" value="CAG9803383.1"/>
    <property type="molecule type" value="Genomic_DNA"/>
</dbReference>
<dbReference type="InterPro" id="IPR036259">
    <property type="entry name" value="MFS_trans_sf"/>
</dbReference>
<evidence type="ECO:0000256" key="1">
    <source>
        <dbReference type="ARBA" id="ARBA00004141"/>
    </source>
</evidence>
<keyword evidence="3 5" id="KW-1133">Transmembrane helix</keyword>
<feature type="transmembrane region" description="Helical" evidence="5">
    <location>
        <begin position="233"/>
        <end position="255"/>
    </location>
</feature>
<dbReference type="Proteomes" id="UP001153620">
    <property type="component" value="Chromosome 2"/>
</dbReference>
<dbReference type="GO" id="GO:0022857">
    <property type="term" value="F:transmembrane transporter activity"/>
    <property type="evidence" value="ECO:0007669"/>
    <property type="project" value="InterPro"/>
</dbReference>
<feature type="domain" description="Major facilitator superfamily (MFS) profile" evidence="6">
    <location>
        <begin position="90"/>
        <end position="529"/>
    </location>
</feature>
<dbReference type="InterPro" id="IPR005828">
    <property type="entry name" value="MFS_sugar_transport-like"/>
</dbReference>
<feature type="transmembrane region" description="Helical" evidence="5">
    <location>
        <begin position="387"/>
        <end position="406"/>
    </location>
</feature>
<evidence type="ECO:0000259" key="6">
    <source>
        <dbReference type="PROSITE" id="PS50850"/>
    </source>
</evidence>
<dbReference type="Pfam" id="PF00083">
    <property type="entry name" value="Sugar_tr"/>
    <property type="match status" value="1"/>
</dbReference>
<protein>
    <recommendedName>
        <fullName evidence="6">Major facilitator superfamily (MFS) profile domain-containing protein</fullName>
    </recommendedName>
</protein>
<feature type="transmembrane region" description="Helical" evidence="5">
    <location>
        <begin position="355"/>
        <end position="375"/>
    </location>
</feature>
<dbReference type="PANTHER" id="PTHR24064">
    <property type="entry name" value="SOLUTE CARRIER FAMILY 22 MEMBER"/>
    <property type="match status" value="1"/>
</dbReference>
<proteinExistence type="predicted"/>
<feature type="transmembrane region" description="Helical" evidence="5">
    <location>
        <begin position="418"/>
        <end position="436"/>
    </location>
</feature>
<dbReference type="GO" id="GO:0016020">
    <property type="term" value="C:membrane"/>
    <property type="evidence" value="ECO:0007669"/>
    <property type="project" value="UniProtKB-SubCell"/>
</dbReference>
<feature type="transmembrane region" description="Helical" evidence="5">
    <location>
        <begin position="177"/>
        <end position="194"/>
    </location>
</feature>
<reference evidence="7" key="2">
    <citation type="submission" date="2022-10" db="EMBL/GenBank/DDBJ databases">
        <authorList>
            <consortium name="ENA_rothamsted_submissions"/>
            <consortium name="culmorum"/>
            <person name="King R."/>
        </authorList>
    </citation>
    <scope>NUCLEOTIDE SEQUENCE</scope>
</reference>
<comment type="subcellular location">
    <subcellularLocation>
        <location evidence="1">Membrane</location>
        <topology evidence="1">Multi-pass membrane protein</topology>
    </subcellularLocation>
</comment>
<feature type="transmembrane region" description="Helical" evidence="5">
    <location>
        <begin position="501"/>
        <end position="524"/>
    </location>
</feature>
<organism evidence="7 8">
    <name type="scientific">Chironomus riparius</name>
    <dbReference type="NCBI Taxonomy" id="315576"/>
    <lineage>
        <taxon>Eukaryota</taxon>
        <taxon>Metazoa</taxon>
        <taxon>Ecdysozoa</taxon>
        <taxon>Arthropoda</taxon>
        <taxon>Hexapoda</taxon>
        <taxon>Insecta</taxon>
        <taxon>Pterygota</taxon>
        <taxon>Neoptera</taxon>
        <taxon>Endopterygota</taxon>
        <taxon>Diptera</taxon>
        <taxon>Nematocera</taxon>
        <taxon>Chironomoidea</taxon>
        <taxon>Chironomidae</taxon>
        <taxon>Chironominae</taxon>
        <taxon>Chironomus</taxon>
    </lineage>
</organism>
<sequence>MDVEVIIQEIGEFGRFQLQNYILVCLPVFYAAANSLTYVFTSRSTKYRCLIPECEAANDTKYAQDWVKDILPGSISDSSQFVPDECLKYKFINKSSDSFLENETCQAHWFDNEKVRCYEWVFDGAETAIVNDWPDELACAENKWKLALVGSVHYAGIIVGTALFGFLADLFGRKKMFIVSIVFMSITGVGHGLARTYIWFLIYGFLNAIATAGVYPLAFVLGVEMVGKNKREMAGVVLNYFYSVGEALVGIIAWIDGDWRNLQYWVSIPPILFIFYYWIIPESIRWLIANEAYTKAFEVVKKASKENNRELSGKLLEQFEAKCFEKENTESKAQDVRHKNIELATYGKFLRSKILMIRSLSLCFIWGTNAFVFYGLSLNSINLSGNIFLNFVLGCLIEIPGNTISWITMNKFGRRRSLATSLLICGICCISGGFIADESAWAQMGLFLLGKMAITSSFTTIFVYTAEMMPTTVRSGCLGTFSTMSRFASLVAPFIPLLKNIYSFLPLVVFGLFAFISGFLSFLLPETLGSKLPDTIAEAEHIETRENVSDMSDITRL</sequence>
<evidence type="ECO:0000256" key="2">
    <source>
        <dbReference type="ARBA" id="ARBA00022692"/>
    </source>
</evidence>
<dbReference type="SUPFAM" id="SSF103473">
    <property type="entry name" value="MFS general substrate transporter"/>
    <property type="match status" value="1"/>
</dbReference>
<keyword evidence="2 5" id="KW-0812">Transmembrane</keyword>